<dbReference type="PANTHER" id="PTHR30348">
    <property type="entry name" value="UNCHARACTERIZED PROTEIN YECE"/>
    <property type="match status" value="1"/>
</dbReference>
<dbReference type="SUPFAM" id="SSF117396">
    <property type="entry name" value="TM1631-like"/>
    <property type="match status" value="1"/>
</dbReference>
<dbReference type="InterPro" id="IPR036520">
    <property type="entry name" value="UPF0759_sf"/>
</dbReference>
<protein>
    <submittedName>
        <fullName evidence="1">DUF72 domain-containing protein</fullName>
    </submittedName>
</protein>
<dbReference type="EMBL" id="JBHLZP010000494">
    <property type="protein sequence ID" value="MFB9838312.1"/>
    <property type="molecule type" value="Genomic_DNA"/>
</dbReference>
<accession>A0ABV5YV97</accession>
<keyword evidence="2" id="KW-1185">Reference proteome</keyword>
<gene>
    <name evidence="1" type="ORF">ACFFNX_39780</name>
</gene>
<evidence type="ECO:0000313" key="1">
    <source>
        <dbReference type="EMBL" id="MFB9838312.1"/>
    </source>
</evidence>
<dbReference type="Proteomes" id="UP001589627">
    <property type="component" value="Unassembled WGS sequence"/>
</dbReference>
<dbReference type="RefSeq" id="WP_378211332.1">
    <property type="nucleotide sequence ID" value="NZ_JBHLZP010000494.1"/>
</dbReference>
<organism evidence="1 2">
    <name type="scientific">Actinoallomurus acaciae</name>
    <dbReference type="NCBI Taxonomy" id="502577"/>
    <lineage>
        <taxon>Bacteria</taxon>
        <taxon>Bacillati</taxon>
        <taxon>Actinomycetota</taxon>
        <taxon>Actinomycetes</taxon>
        <taxon>Streptosporangiales</taxon>
        <taxon>Thermomonosporaceae</taxon>
        <taxon>Actinoallomurus</taxon>
    </lineage>
</organism>
<dbReference type="InterPro" id="IPR002763">
    <property type="entry name" value="DUF72"/>
</dbReference>
<sequence>MEFRNRTWTSEENREETLAFLRSHAIAYVCVDMPQGRPWSIPPVTAATAGLAEVRFHGRGRWAGDGRYGRSGYPYSAREPAEWAPRIRELARETSSTHVIMKNAYRDHAPRSACRLIELLEAMPDCPVRSPGAAGAAPASSSVRATP</sequence>
<dbReference type="Pfam" id="PF01904">
    <property type="entry name" value="DUF72"/>
    <property type="match status" value="1"/>
</dbReference>
<comment type="caution">
    <text evidence="1">The sequence shown here is derived from an EMBL/GenBank/DDBJ whole genome shotgun (WGS) entry which is preliminary data.</text>
</comment>
<dbReference type="Gene3D" id="3.20.20.410">
    <property type="entry name" value="Protein of unknown function UPF0759"/>
    <property type="match status" value="1"/>
</dbReference>
<reference evidence="1 2" key="1">
    <citation type="submission" date="2024-09" db="EMBL/GenBank/DDBJ databases">
        <authorList>
            <person name="Sun Q."/>
            <person name="Mori K."/>
        </authorList>
    </citation>
    <scope>NUCLEOTIDE SEQUENCE [LARGE SCALE GENOMIC DNA]</scope>
    <source>
        <strain evidence="1 2">TBRC 0563</strain>
    </source>
</reference>
<dbReference type="PANTHER" id="PTHR30348:SF13">
    <property type="entry name" value="UPF0759 PROTEIN YUNF"/>
    <property type="match status" value="1"/>
</dbReference>
<proteinExistence type="predicted"/>
<evidence type="ECO:0000313" key="2">
    <source>
        <dbReference type="Proteomes" id="UP001589627"/>
    </source>
</evidence>
<name>A0ABV5YV97_9ACTN</name>